<feature type="transmembrane region" description="Helical" evidence="7">
    <location>
        <begin position="42"/>
        <end position="65"/>
    </location>
</feature>
<dbReference type="GO" id="GO:0006820">
    <property type="term" value="P:monoatomic anion transport"/>
    <property type="evidence" value="ECO:0007669"/>
    <property type="project" value="TreeGrafter"/>
</dbReference>
<evidence type="ECO:0000256" key="2">
    <source>
        <dbReference type="ARBA" id="ARBA00022448"/>
    </source>
</evidence>
<gene>
    <name evidence="8" type="ORF">DIATSA_LOCUS4426</name>
</gene>
<dbReference type="OrthoDB" id="2985014at2759"/>
<comment type="subcellular location">
    <subcellularLocation>
        <location evidence="1">Membrane</location>
        <topology evidence="1">Multi-pass membrane protein</topology>
    </subcellularLocation>
</comment>
<evidence type="ECO:0000256" key="3">
    <source>
        <dbReference type="ARBA" id="ARBA00022692"/>
    </source>
</evidence>
<name>A0A9N9WBN0_9NEOP</name>
<dbReference type="AlphaFoldDB" id="A0A9N9WBN0"/>
<keyword evidence="5 7" id="KW-1133">Transmembrane helix</keyword>
<dbReference type="PANTHER" id="PTHR11662:SF280">
    <property type="entry name" value="FI21844P1-RELATED"/>
    <property type="match status" value="1"/>
</dbReference>
<keyword evidence="6 7" id="KW-0472">Membrane</keyword>
<evidence type="ECO:0000256" key="5">
    <source>
        <dbReference type="ARBA" id="ARBA00022989"/>
    </source>
</evidence>
<dbReference type="InterPro" id="IPR011701">
    <property type="entry name" value="MFS"/>
</dbReference>
<dbReference type="SUPFAM" id="SSF103473">
    <property type="entry name" value="MFS general substrate transporter"/>
    <property type="match status" value="1"/>
</dbReference>
<dbReference type="PANTHER" id="PTHR11662">
    <property type="entry name" value="SOLUTE CARRIER FAMILY 17"/>
    <property type="match status" value="1"/>
</dbReference>
<keyword evidence="9" id="KW-1185">Reference proteome</keyword>
<dbReference type="InterPro" id="IPR050382">
    <property type="entry name" value="MFS_Na/Anion_cotransporter"/>
</dbReference>
<dbReference type="EMBL" id="OU893347">
    <property type="protein sequence ID" value="CAG9786476.1"/>
    <property type="molecule type" value="Genomic_DNA"/>
</dbReference>
<proteinExistence type="predicted"/>
<dbReference type="GO" id="GO:0015293">
    <property type="term" value="F:symporter activity"/>
    <property type="evidence" value="ECO:0007669"/>
    <property type="project" value="UniProtKB-KW"/>
</dbReference>
<feature type="transmembrane region" description="Helical" evidence="7">
    <location>
        <begin position="112"/>
        <end position="130"/>
    </location>
</feature>
<dbReference type="InterPro" id="IPR036259">
    <property type="entry name" value="MFS_trans_sf"/>
</dbReference>
<keyword evidence="3 7" id="KW-0812">Transmembrane</keyword>
<keyword evidence="2" id="KW-0813">Transport</keyword>
<dbReference type="Pfam" id="PF07690">
    <property type="entry name" value="MFS_1"/>
    <property type="match status" value="1"/>
</dbReference>
<evidence type="ECO:0008006" key="10">
    <source>
        <dbReference type="Google" id="ProtNLM"/>
    </source>
</evidence>
<organism evidence="8 9">
    <name type="scientific">Diatraea saccharalis</name>
    <name type="common">sugarcane borer</name>
    <dbReference type="NCBI Taxonomy" id="40085"/>
    <lineage>
        <taxon>Eukaryota</taxon>
        <taxon>Metazoa</taxon>
        <taxon>Ecdysozoa</taxon>
        <taxon>Arthropoda</taxon>
        <taxon>Hexapoda</taxon>
        <taxon>Insecta</taxon>
        <taxon>Pterygota</taxon>
        <taxon>Neoptera</taxon>
        <taxon>Endopterygota</taxon>
        <taxon>Lepidoptera</taxon>
        <taxon>Glossata</taxon>
        <taxon>Ditrysia</taxon>
        <taxon>Pyraloidea</taxon>
        <taxon>Crambidae</taxon>
        <taxon>Crambinae</taxon>
        <taxon>Diatraea</taxon>
    </lineage>
</organism>
<feature type="transmembrane region" description="Helical" evidence="7">
    <location>
        <begin position="77"/>
        <end position="100"/>
    </location>
</feature>
<reference evidence="8" key="1">
    <citation type="submission" date="2021-12" db="EMBL/GenBank/DDBJ databases">
        <authorList>
            <person name="King R."/>
        </authorList>
    </citation>
    <scope>NUCLEOTIDE SEQUENCE</scope>
</reference>
<evidence type="ECO:0000313" key="9">
    <source>
        <dbReference type="Proteomes" id="UP001153714"/>
    </source>
</evidence>
<evidence type="ECO:0000256" key="7">
    <source>
        <dbReference type="SAM" id="Phobius"/>
    </source>
</evidence>
<accession>A0A9N9WBN0</accession>
<dbReference type="Proteomes" id="UP001153714">
    <property type="component" value="Chromosome 16"/>
</dbReference>
<protein>
    <recommendedName>
        <fullName evidence="10">Inorganic phosphate cotransporter</fullName>
    </recommendedName>
</protein>
<evidence type="ECO:0000313" key="8">
    <source>
        <dbReference type="EMBL" id="CAG9786476.1"/>
    </source>
</evidence>
<evidence type="ECO:0000256" key="4">
    <source>
        <dbReference type="ARBA" id="ARBA00022847"/>
    </source>
</evidence>
<evidence type="ECO:0000256" key="6">
    <source>
        <dbReference type="ARBA" id="ARBA00023136"/>
    </source>
</evidence>
<dbReference type="Gene3D" id="1.20.1250.20">
    <property type="entry name" value="MFS general substrate transporter like domains"/>
    <property type="match status" value="1"/>
</dbReference>
<reference evidence="8" key="2">
    <citation type="submission" date="2022-10" db="EMBL/GenBank/DDBJ databases">
        <authorList>
            <consortium name="ENA_rothamsted_submissions"/>
            <consortium name="culmorum"/>
            <person name="King R."/>
        </authorList>
    </citation>
    <scope>NUCLEOTIDE SEQUENCE</scope>
</reference>
<dbReference type="FunFam" id="1.20.1250.20:FF:000003">
    <property type="entry name" value="Solute carrier family 17 member 3"/>
    <property type="match status" value="1"/>
</dbReference>
<sequence>MCALSSSLCINVSNKLLYFIFKGQWGPALALIGLSYAPADAIIAVAILTAVVGLNAGHYTGYLLVHIDMSPNFAGTLMGITNCIANIISIIAPLVAGVILTDQTDAGQWRTVFYLSSAIYFICNLIFVIFGTSQTQKWNETEPDDNEKEDIKGT</sequence>
<dbReference type="GO" id="GO:0016020">
    <property type="term" value="C:membrane"/>
    <property type="evidence" value="ECO:0007669"/>
    <property type="project" value="UniProtKB-SubCell"/>
</dbReference>
<evidence type="ECO:0000256" key="1">
    <source>
        <dbReference type="ARBA" id="ARBA00004141"/>
    </source>
</evidence>
<feature type="transmembrane region" description="Helical" evidence="7">
    <location>
        <begin position="16"/>
        <end position="36"/>
    </location>
</feature>
<keyword evidence="4" id="KW-0769">Symport</keyword>